<name>A0A826GNV6_9SPIR</name>
<evidence type="ECO:0000313" key="12">
    <source>
        <dbReference type="Proteomes" id="UP000006166"/>
    </source>
</evidence>
<dbReference type="Pfam" id="PF21799">
    <property type="entry name" value="MurD-like_N"/>
    <property type="match status" value="1"/>
</dbReference>
<dbReference type="Proteomes" id="UP000006166">
    <property type="component" value="Unassembled WGS sequence"/>
</dbReference>
<evidence type="ECO:0000259" key="9">
    <source>
        <dbReference type="Pfam" id="PF02875"/>
    </source>
</evidence>
<dbReference type="NCBIfam" id="TIGR01087">
    <property type="entry name" value="murD"/>
    <property type="match status" value="1"/>
</dbReference>
<dbReference type="PANTHER" id="PTHR43692">
    <property type="entry name" value="UDP-N-ACETYLMURAMOYLALANINE--D-GLUTAMATE LIGASE"/>
    <property type="match status" value="1"/>
</dbReference>
<evidence type="ECO:0000256" key="7">
    <source>
        <dbReference type="HAMAP-Rule" id="MF_00639"/>
    </source>
</evidence>
<keyword evidence="3 7" id="KW-0963">Cytoplasm</keyword>
<dbReference type="GO" id="GO:0071555">
    <property type="term" value="P:cell wall organization"/>
    <property type="evidence" value="ECO:0007669"/>
    <property type="project" value="UniProtKB-KW"/>
</dbReference>
<dbReference type="Gene3D" id="3.90.190.20">
    <property type="entry name" value="Mur ligase, C-terminal domain"/>
    <property type="match status" value="1"/>
</dbReference>
<organism evidence="11 12">
    <name type="scientific">Borreliella finlandensis</name>
    <dbReference type="NCBI Taxonomy" id="498741"/>
    <lineage>
        <taxon>Bacteria</taxon>
        <taxon>Pseudomonadati</taxon>
        <taxon>Spirochaetota</taxon>
        <taxon>Spirochaetia</taxon>
        <taxon>Spirochaetales</taxon>
        <taxon>Borreliaceae</taxon>
        <taxon>Borreliella</taxon>
    </lineage>
</organism>
<dbReference type="EC" id="6.3.2.9" evidence="7 8"/>
<sequence length="451" mass="51238">MLLDEIKNLNFLIMGLGLNGGGVALSRFLLKRGAKLVITDLKSETELALSIDALRDFEDQIRYVLGKHDVNDFKNADIVVKNPSVKPNNKYLKFAKRVETDISLFLMFNKNPIIAVTGTKGKSTLVSLLYQALKEKYPGVKLGGNIGVSPLSFFDQLDGKSPLILELSSWQLQSLENFNPIISIITNVYNDHQNYYLNFDDYIIDKSKIFVNQTSGIVIIQDQAYYKYFSKFKSKVRVILFSEFNPCDFDQDIFYCNEGKVYFNDNLIGSFSNSRAVFIIPKVITFFVSYYLNIDLNHTGQILNNFKGIEHRLELVKSVQNVMFYNDTASTIPESTVLSVKSLKTKDNRINLIVGGTDKELDFLSFSKITYIVRTWILIRGSATVKIIKILEKSSIQYFLFDSLRDAVNYAFKISSPGDIVLFSPASASFELFNNEFDRGLQFKNLVNNLG</sequence>
<accession>A0A826GNV6</accession>
<keyword evidence="6 7" id="KW-0067">ATP-binding</keyword>
<dbReference type="GO" id="GO:0005524">
    <property type="term" value="F:ATP binding"/>
    <property type="evidence" value="ECO:0007669"/>
    <property type="project" value="UniProtKB-UniRule"/>
</dbReference>
<dbReference type="SUPFAM" id="SSF51984">
    <property type="entry name" value="MurCD N-terminal domain"/>
    <property type="match status" value="1"/>
</dbReference>
<evidence type="ECO:0000313" key="11">
    <source>
        <dbReference type="EMBL" id="EEH00575.1"/>
    </source>
</evidence>
<keyword evidence="7 8" id="KW-0133">Cell shape</keyword>
<dbReference type="PANTHER" id="PTHR43692:SF1">
    <property type="entry name" value="UDP-N-ACETYLMURAMOYLALANINE--D-GLUTAMATE LIGASE"/>
    <property type="match status" value="1"/>
</dbReference>
<comment type="function">
    <text evidence="7 8">Cell wall formation. Catalyzes the addition of glutamate to the nucleotide precursor UDP-N-acetylmuramoyl-L-alanine (UMA).</text>
</comment>
<feature type="domain" description="Mur ligase C-terminal" evidence="9">
    <location>
        <begin position="311"/>
        <end position="426"/>
    </location>
</feature>
<comment type="catalytic activity">
    <reaction evidence="7 8">
        <text>UDP-N-acetyl-alpha-D-muramoyl-L-alanine + D-glutamate + ATP = UDP-N-acetyl-alpha-D-muramoyl-L-alanyl-D-glutamate + ADP + phosphate + H(+)</text>
        <dbReference type="Rhea" id="RHEA:16429"/>
        <dbReference type="ChEBI" id="CHEBI:15378"/>
        <dbReference type="ChEBI" id="CHEBI:29986"/>
        <dbReference type="ChEBI" id="CHEBI:30616"/>
        <dbReference type="ChEBI" id="CHEBI:43474"/>
        <dbReference type="ChEBI" id="CHEBI:83898"/>
        <dbReference type="ChEBI" id="CHEBI:83900"/>
        <dbReference type="ChEBI" id="CHEBI:456216"/>
        <dbReference type="EC" id="6.3.2.9"/>
    </reaction>
</comment>
<proteinExistence type="inferred from homology"/>
<feature type="domain" description="Mur ligase central" evidence="10">
    <location>
        <begin position="116"/>
        <end position="252"/>
    </location>
</feature>
<evidence type="ECO:0000256" key="1">
    <source>
        <dbReference type="ARBA" id="ARBA00004496"/>
    </source>
</evidence>
<keyword evidence="7 8" id="KW-0573">Peptidoglycan synthesis</keyword>
<evidence type="ECO:0000256" key="8">
    <source>
        <dbReference type="RuleBase" id="RU003664"/>
    </source>
</evidence>
<dbReference type="HAMAP" id="MF_00639">
    <property type="entry name" value="MurD"/>
    <property type="match status" value="1"/>
</dbReference>
<reference evidence="11 12" key="1">
    <citation type="journal article" date="2011" name="J. Bacteriol.">
        <title>Whole genome sequence of an unusual Borrelia burgdorferi sensu lato isolate.</title>
        <authorList>
            <person name="Casjens S.R."/>
            <person name="Fraser-Liggett C.M."/>
            <person name="Mongodin E.F."/>
            <person name="Qiu W.G."/>
            <person name="Dunn J.J."/>
            <person name="Luft B.J."/>
            <person name="Schutzer S.E."/>
        </authorList>
    </citation>
    <scope>NUCLEOTIDE SEQUENCE [LARGE SCALE GENOMIC DNA]</scope>
    <source>
        <strain evidence="11 12">SV1</strain>
    </source>
</reference>
<dbReference type="InterPro" id="IPR004101">
    <property type="entry name" value="Mur_ligase_C"/>
</dbReference>
<dbReference type="EMBL" id="ABJZ02000005">
    <property type="protein sequence ID" value="EEH00575.1"/>
    <property type="molecule type" value="Genomic_DNA"/>
</dbReference>
<dbReference type="Pfam" id="PF02875">
    <property type="entry name" value="Mur_ligase_C"/>
    <property type="match status" value="1"/>
</dbReference>
<evidence type="ECO:0000256" key="3">
    <source>
        <dbReference type="ARBA" id="ARBA00022490"/>
    </source>
</evidence>
<dbReference type="AlphaFoldDB" id="A0A826GNV6"/>
<dbReference type="InterPro" id="IPR036615">
    <property type="entry name" value="Mur_ligase_C_dom_sf"/>
</dbReference>
<feature type="binding site" evidence="7">
    <location>
        <begin position="118"/>
        <end position="124"/>
    </location>
    <ligand>
        <name>ATP</name>
        <dbReference type="ChEBI" id="CHEBI:30616"/>
    </ligand>
</feature>
<keyword evidence="5 7" id="KW-0547">Nucleotide-binding</keyword>
<dbReference type="GO" id="GO:0009252">
    <property type="term" value="P:peptidoglycan biosynthetic process"/>
    <property type="evidence" value="ECO:0007669"/>
    <property type="project" value="UniProtKB-UniRule"/>
</dbReference>
<dbReference type="GO" id="GO:0005737">
    <property type="term" value="C:cytoplasm"/>
    <property type="evidence" value="ECO:0007669"/>
    <property type="project" value="UniProtKB-SubCell"/>
</dbReference>
<dbReference type="Gene3D" id="3.40.50.720">
    <property type="entry name" value="NAD(P)-binding Rossmann-like Domain"/>
    <property type="match status" value="1"/>
</dbReference>
<evidence type="ECO:0000256" key="5">
    <source>
        <dbReference type="ARBA" id="ARBA00022741"/>
    </source>
</evidence>
<dbReference type="GO" id="GO:0008764">
    <property type="term" value="F:UDP-N-acetylmuramoylalanine-D-glutamate ligase activity"/>
    <property type="evidence" value="ECO:0007669"/>
    <property type="project" value="UniProtKB-UniRule"/>
</dbReference>
<keyword evidence="7 8" id="KW-0961">Cell wall biogenesis/degradation</keyword>
<dbReference type="SUPFAM" id="SSF53244">
    <property type="entry name" value="MurD-like peptide ligases, peptide-binding domain"/>
    <property type="match status" value="1"/>
</dbReference>
<keyword evidence="7 8" id="KW-0131">Cell cycle</keyword>
<keyword evidence="4 7" id="KW-0436">Ligase</keyword>
<dbReference type="InterPro" id="IPR005762">
    <property type="entry name" value="MurD"/>
</dbReference>
<dbReference type="UniPathway" id="UPA00219"/>
<dbReference type="Pfam" id="PF08245">
    <property type="entry name" value="Mur_ligase_M"/>
    <property type="match status" value="1"/>
</dbReference>
<evidence type="ECO:0000256" key="4">
    <source>
        <dbReference type="ARBA" id="ARBA00022598"/>
    </source>
</evidence>
<keyword evidence="12" id="KW-1185">Reference proteome</keyword>
<dbReference type="SUPFAM" id="SSF53623">
    <property type="entry name" value="MurD-like peptide ligases, catalytic domain"/>
    <property type="match status" value="1"/>
</dbReference>
<dbReference type="RefSeq" id="WP_008882535.1">
    <property type="nucleotide sequence ID" value="NZ_ABJZ02000005.1"/>
</dbReference>
<evidence type="ECO:0000256" key="6">
    <source>
        <dbReference type="ARBA" id="ARBA00022840"/>
    </source>
</evidence>
<keyword evidence="7 8" id="KW-0132">Cell division</keyword>
<comment type="similarity">
    <text evidence="7">Belongs to the MurCDEF family.</text>
</comment>
<gene>
    <name evidence="7 11" type="primary">murD</name>
    <name evidence="11" type="ORF">BSV1_0607</name>
</gene>
<protein>
    <recommendedName>
        <fullName evidence="7 8">UDP-N-acetylmuramoylalanine--D-glutamate ligase</fullName>
        <ecNumber evidence="7 8">6.3.2.9</ecNumber>
    </recommendedName>
    <alternativeName>
        <fullName evidence="7">D-glutamic acid-adding enzyme</fullName>
    </alternativeName>
    <alternativeName>
        <fullName evidence="7">UDP-N-acetylmuramoyl-L-alanyl-D-glutamate synthetase</fullName>
    </alternativeName>
</protein>
<dbReference type="Gene3D" id="3.40.1190.10">
    <property type="entry name" value="Mur-like, catalytic domain"/>
    <property type="match status" value="1"/>
</dbReference>
<dbReference type="InterPro" id="IPR036565">
    <property type="entry name" value="Mur-like_cat_sf"/>
</dbReference>
<evidence type="ECO:0000256" key="2">
    <source>
        <dbReference type="ARBA" id="ARBA00004752"/>
    </source>
</evidence>
<evidence type="ECO:0000259" key="10">
    <source>
        <dbReference type="Pfam" id="PF08245"/>
    </source>
</evidence>
<dbReference type="GO" id="GO:0008360">
    <property type="term" value="P:regulation of cell shape"/>
    <property type="evidence" value="ECO:0007669"/>
    <property type="project" value="UniProtKB-KW"/>
</dbReference>
<dbReference type="InterPro" id="IPR013221">
    <property type="entry name" value="Mur_ligase_cen"/>
</dbReference>
<comment type="caution">
    <text evidence="11">The sequence shown here is derived from an EMBL/GenBank/DDBJ whole genome shotgun (WGS) entry which is preliminary data.</text>
</comment>
<dbReference type="GO" id="GO:0051301">
    <property type="term" value="P:cell division"/>
    <property type="evidence" value="ECO:0007669"/>
    <property type="project" value="UniProtKB-KW"/>
</dbReference>
<comment type="pathway">
    <text evidence="2 7 8">Cell wall biogenesis; peptidoglycan biosynthesis.</text>
</comment>
<comment type="subcellular location">
    <subcellularLocation>
        <location evidence="1 7 8">Cytoplasm</location>
    </subcellularLocation>
</comment>